<dbReference type="PROSITE" id="PS50011">
    <property type="entry name" value="PROTEIN_KINASE_DOM"/>
    <property type="match status" value="1"/>
</dbReference>
<dbReference type="Gene3D" id="3.30.200.20">
    <property type="entry name" value="Phosphorylase Kinase, domain 1"/>
    <property type="match status" value="1"/>
</dbReference>
<dbReference type="OrthoDB" id="628645at2759"/>
<keyword evidence="13" id="KW-1185">Reference proteome</keyword>
<accession>A0A6G1DU80</accession>
<keyword evidence="4" id="KW-0597">Phosphoprotein</keyword>
<evidence type="ECO:0000256" key="3">
    <source>
        <dbReference type="ARBA" id="ARBA00022527"/>
    </source>
</evidence>
<dbReference type="GO" id="GO:0008353">
    <property type="term" value="F:RNA polymerase II CTD heptapeptide repeat kinase activity"/>
    <property type="evidence" value="ECO:0007669"/>
    <property type="project" value="UniProtKB-EC"/>
</dbReference>
<evidence type="ECO:0000256" key="2">
    <source>
        <dbReference type="ARBA" id="ARBA00012409"/>
    </source>
</evidence>
<dbReference type="SMART" id="SM00220">
    <property type="entry name" value="S_TKc"/>
    <property type="match status" value="1"/>
</dbReference>
<evidence type="ECO:0000313" key="12">
    <source>
        <dbReference type="EMBL" id="KAF0915762.1"/>
    </source>
</evidence>
<comment type="catalytic activity">
    <reaction evidence="9">
        <text>[DNA-directed RNA polymerase] + ATP = phospho-[DNA-directed RNA polymerase] + ADP + H(+)</text>
        <dbReference type="Rhea" id="RHEA:10216"/>
        <dbReference type="Rhea" id="RHEA-COMP:11321"/>
        <dbReference type="Rhea" id="RHEA-COMP:11322"/>
        <dbReference type="ChEBI" id="CHEBI:15378"/>
        <dbReference type="ChEBI" id="CHEBI:30616"/>
        <dbReference type="ChEBI" id="CHEBI:43176"/>
        <dbReference type="ChEBI" id="CHEBI:68546"/>
        <dbReference type="ChEBI" id="CHEBI:456216"/>
        <dbReference type="EC" id="2.7.11.23"/>
    </reaction>
</comment>
<keyword evidence="7" id="KW-0418">Kinase</keyword>
<dbReference type="PROSITE" id="PS00108">
    <property type="entry name" value="PROTEIN_KINASE_ST"/>
    <property type="match status" value="1"/>
</dbReference>
<dbReference type="PANTHER" id="PTHR24056">
    <property type="entry name" value="CELL DIVISION PROTEIN KINASE"/>
    <property type="match status" value="1"/>
</dbReference>
<dbReference type="Pfam" id="PF00069">
    <property type="entry name" value="Pkinase"/>
    <property type="match status" value="1"/>
</dbReference>
<sequence>MASCKHLFGLANMGDGDVCTVADKLDGDGDDVVEIMTASRLAELCAMSDDHAARGTMGARKVASICAMIEECHPAGDVEESRGRKGGRPRRRVNCTSTRCYRQIGRISKGGFGLVVKAEQRDTGQTVAMKTLRAPDAGALLREACYLAACHGHPYLVGLHGVARNPRTEQYCLVMEYVGPSLRDALDEYVKRHGRAYPEATVRRIMHQLLRGVKAMHDRRIIHRDIKTDNILVGEDGDVVKICDFGLAMSTEAEPPYEKAGTAPYMAPEMLLEKPDYDELVDMWSLGCVMAELLSGGEPFEGKGLKDHLHEIFAVLGVPGKKARKAFKSKTKLLAYVVRQWQQQEQHAGDQLRELLPEKLLSRDGFNVLKGLLTFNPNKRLTAAAALKHRWFAGAAVDDASKSGAAALLRKTALSIFGFVISAWALLRLSISAMAGIGAEYINAQGLEIALHRCYTPFGP</sequence>
<comment type="caution">
    <text evidence="12">The sequence shown here is derived from an EMBL/GenBank/DDBJ whole genome shotgun (WGS) entry which is preliminary data.</text>
</comment>
<evidence type="ECO:0000313" key="13">
    <source>
        <dbReference type="Proteomes" id="UP000479710"/>
    </source>
</evidence>
<keyword evidence="3" id="KW-0723">Serine/threonine-protein kinase</keyword>
<gene>
    <name evidence="11" type="ORF">E2562_038724</name>
    <name evidence="12" type="ORF">E2562_038729</name>
</gene>
<organism evidence="12 13">
    <name type="scientific">Oryza meyeriana var. granulata</name>
    <dbReference type="NCBI Taxonomy" id="110450"/>
    <lineage>
        <taxon>Eukaryota</taxon>
        <taxon>Viridiplantae</taxon>
        <taxon>Streptophyta</taxon>
        <taxon>Embryophyta</taxon>
        <taxon>Tracheophyta</taxon>
        <taxon>Spermatophyta</taxon>
        <taxon>Magnoliopsida</taxon>
        <taxon>Liliopsida</taxon>
        <taxon>Poales</taxon>
        <taxon>Poaceae</taxon>
        <taxon>BOP clade</taxon>
        <taxon>Oryzoideae</taxon>
        <taxon>Oryzeae</taxon>
        <taxon>Oryzinae</taxon>
        <taxon>Oryza</taxon>
        <taxon>Oryza meyeriana</taxon>
    </lineage>
</organism>
<dbReference type="EMBL" id="SPHZ02000006">
    <property type="protein sequence ID" value="KAF0915762.1"/>
    <property type="molecule type" value="Genomic_DNA"/>
</dbReference>
<dbReference type="AlphaFoldDB" id="A0A6G1DU80"/>
<evidence type="ECO:0000256" key="1">
    <source>
        <dbReference type="ARBA" id="ARBA00006485"/>
    </source>
</evidence>
<feature type="domain" description="Protein kinase" evidence="10">
    <location>
        <begin position="101"/>
        <end position="392"/>
    </location>
</feature>
<name>A0A6G1DU80_9ORYZ</name>
<dbReference type="GO" id="GO:0005524">
    <property type="term" value="F:ATP binding"/>
    <property type="evidence" value="ECO:0007669"/>
    <property type="project" value="UniProtKB-KW"/>
</dbReference>
<evidence type="ECO:0000256" key="5">
    <source>
        <dbReference type="ARBA" id="ARBA00022679"/>
    </source>
</evidence>
<dbReference type="EMBL" id="SPHZ02000006">
    <property type="protein sequence ID" value="KAF0915757.1"/>
    <property type="molecule type" value="Genomic_DNA"/>
</dbReference>
<reference evidence="12 13" key="1">
    <citation type="submission" date="2019-11" db="EMBL/GenBank/DDBJ databases">
        <title>Whole genome sequence of Oryza granulata.</title>
        <authorList>
            <person name="Li W."/>
        </authorList>
    </citation>
    <scope>NUCLEOTIDE SEQUENCE [LARGE SCALE GENOMIC DNA]</scope>
    <source>
        <strain evidence="13">cv. Menghai</strain>
        <tissue evidence="12">Leaf</tissue>
    </source>
</reference>
<protein>
    <recommendedName>
        <fullName evidence="2">[RNA-polymerase]-subunit kinase</fullName>
        <ecNumber evidence="2">2.7.11.23</ecNumber>
    </recommendedName>
</protein>
<evidence type="ECO:0000256" key="4">
    <source>
        <dbReference type="ARBA" id="ARBA00022553"/>
    </source>
</evidence>
<evidence type="ECO:0000256" key="8">
    <source>
        <dbReference type="ARBA" id="ARBA00022840"/>
    </source>
</evidence>
<dbReference type="Proteomes" id="UP000479710">
    <property type="component" value="Unassembled WGS sequence"/>
</dbReference>
<dbReference type="SUPFAM" id="SSF56112">
    <property type="entry name" value="Protein kinase-like (PK-like)"/>
    <property type="match status" value="1"/>
</dbReference>
<keyword evidence="5" id="KW-0808">Transferase</keyword>
<dbReference type="PANTHER" id="PTHR24056:SF467">
    <property type="entry name" value="PROTEIN KINASE DOMAIN-CONTAINING PROTEIN"/>
    <property type="match status" value="1"/>
</dbReference>
<dbReference type="InterPro" id="IPR008271">
    <property type="entry name" value="Ser/Thr_kinase_AS"/>
</dbReference>
<evidence type="ECO:0000256" key="7">
    <source>
        <dbReference type="ARBA" id="ARBA00022777"/>
    </source>
</evidence>
<dbReference type="InterPro" id="IPR000719">
    <property type="entry name" value="Prot_kinase_dom"/>
</dbReference>
<proteinExistence type="inferred from homology"/>
<evidence type="ECO:0000259" key="10">
    <source>
        <dbReference type="PROSITE" id="PS50011"/>
    </source>
</evidence>
<keyword evidence="6" id="KW-0547">Nucleotide-binding</keyword>
<dbReference type="InterPro" id="IPR050108">
    <property type="entry name" value="CDK"/>
</dbReference>
<evidence type="ECO:0000256" key="9">
    <source>
        <dbReference type="ARBA" id="ARBA00049280"/>
    </source>
</evidence>
<evidence type="ECO:0000256" key="6">
    <source>
        <dbReference type="ARBA" id="ARBA00022741"/>
    </source>
</evidence>
<evidence type="ECO:0000313" key="11">
    <source>
        <dbReference type="EMBL" id="KAF0915757.1"/>
    </source>
</evidence>
<dbReference type="EC" id="2.7.11.23" evidence="2"/>
<dbReference type="Gene3D" id="1.10.510.10">
    <property type="entry name" value="Transferase(Phosphotransferase) domain 1"/>
    <property type="match status" value="1"/>
</dbReference>
<keyword evidence="8" id="KW-0067">ATP-binding</keyword>
<dbReference type="GO" id="GO:0007346">
    <property type="term" value="P:regulation of mitotic cell cycle"/>
    <property type="evidence" value="ECO:0007669"/>
    <property type="project" value="TreeGrafter"/>
</dbReference>
<comment type="similarity">
    <text evidence="1">Belongs to the protein kinase superfamily. CMGC Ser/Thr protein kinase family. CDC2/CDKX subfamily.</text>
</comment>
<dbReference type="InterPro" id="IPR011009">
    <property type="entry name" value="Kinase-like_dom_sf"/>
</dbReference>
<dbReference type="FunFam" id="1.10.510.10:FF:000624">
    <property type="entry name" value="Mitogen-activated protein kinase"/>
    <property type="match status" value="1"/>
</dbReference>
<dbReference type="GO" id="GO:0005634">
    <property type="term" value="C:nucleus"/>
    <property type="evidence" value="ECO:0007669"/>
    <property type="project" value="TreeGrafter"/>
</dbReference>